<feature type="domain" description="DUF6534" evidence="2">
    <location>
        <begin position="10"/>
        <end position="90"/>
    </location>
</feature>
<dbReference type="Proteomes" id="UP001221757">
    <property type="component" value="Unassembled WGS sequence"/>
</dbReference>
<evidence type="ECO:0000313" key="4">
    <source>
        <dbReference type="Proteomes" id="UP001221757"/>
    </source>
</evidence>
<feature type="transmembrane region" description="Helical" evidence="1">
    <location>
        <begin position="6"/>
        <end position="25"/>
    </location>
</feature>
<protein>
    <recommendedName>
        <fullName evidence="2">DUF6534 domain-containing protein</fullName>
    </recommendedName>
</protein>
<dbReference type="Pfam" id="PF20152">
    <property type="entry name" value="DUF6534"/>
    <property type="match status" value="1"/>
</dbReference>
<keyword evidence="1" id="KW-1133">Transmembrane helix</keyword>
<dbReference type="AlphaFoldDB" id="A0AAD7GHT6"/>
<organism evidence="3 4">
    <name type="scientific">Mycena rosella</name>
    <name type="common">Pink bonnet</name>
    <name type="synonym">Agaricus rosellus</name>
    <dbReference type="NCBI Taxonomy" id="1033263"/>
    <lineage>
        <taxon>Eukaryota</taxon>
        <taxon>Fungi</taxon>
        <taxon>Dikarya</taxon>
        <taxon>Basidiomycota</taxon>
        <taxon>Agaricomycotina</taxon>
        <taxon>Agaricomycetes</taxon>
        <taxon>Agaricomycetidae</taxon>
        <taxon>Agaricales</taxon>
        <taxon>Marasmiineae</taxon>
        <taxon>Mycenaceae</taxon>
        <taxon>Mycena</taxon>
    </lineage>
</organism>
<keyword evidence="1" id="KW-0472">Membrane</keyword>
<proteinExistence type="predicted"/>
<feature type="non-terminal residue" evidence="3">
    <location>
        <position position="139"/>
    </location>
</feature>
<sequence length="139" mass="16006">FLFTMGLFLSAVTDLIITLCLCYFLRKIRRLSTSTVMKGVMDTLTLYTLENGLITWCWLALPSCTIALCLHFVIGKLYPNSLLVLLNTRKELREMHSGDQGIHFDPVHHLDTYYTHFPHRAPVHRRPLTTMVRPALQCS</sequence>
<accession>A0AAD7GHT6</accession>
<keyword evidence="4" id="KW-1185">Reference proteome</keyword>
<gene>
    <name evidence="3" type="ORF">B0H17DRAFT_934929</name>
</gene>
<dbReference type="EMBL" id="JARKIE010000057">
    <property type="protein sequence ID" value="KAJ7691540.1"/>
    <property type="molecule type" value="Genomic_DNA"/>
</dbReference>
<dbReference type="InterPro" id="IPR045339">
    <property type="entry name" value="DUF6534"/>
</dbReference>
<feature type="transmembrane region" description="Helical" evidence="1">
    <location>
        <begin position="46"/>
        <end position="74"/>
    </location>
</feature>
<evidence type="ECO:0000313" key="3">
    <source>
        <dbReference type="EMBL" id="KAJ7691540.1"/>
    </source>
</evidence>
<reference evidence="3" key="1">
    <citation type="submission" date="2023-03" db="EMBL/GenBank/DDBJ databases">
        <title>Massive genome expansion in bonnet fungi (Mycena s.s.) driven by repeated elements and novel gene families across ecological guilds.</title>
        <authorList>
            <consortium name="Lawrence Berkeley National Laboratory"/>
            <person name="Harder C.B."/>
            <person name="Miyauchi S."/>
            <person name="Viragh M."/>
            <person name="Kuo A."/>
            <person name="Thoen E."/>
            <person name="Andreopoulos B."/>
            <person name="Lu D."/>
            <person name="Skrede I."/>
            <person name="Drula E."/>
            <person name="Henrissat B."/>
            <person name="Morin E."/>
            <person name="Kohler A."/>
            <person name="Barry K."/>
            <person name="LaButti K."/>
            <person name="Morin E."/>
            <person name="Salamov A."/>
            <person name="Lipzen A."/>
            <person name="Mereny Z."/>
            <person name="Hegedus B."/>
            <person name="Baldrian P."/>
            <person name="Stursova M."/>
            <person name="Weitz H."/>
            <person name="Taylor A."/>
            <person name="Grigoriev I.V."/>
            <person name="Nagy L.G."/>
            <person name="Martin F."/>
            <person name="Kauserud H."/>
        </authorList>
    </citation>
    <scope>NUCLEOTIDE SEQUENCE</scope>
    <source>
        <strain evidence="3">CBHHK067</strain>
    </source>
</reference>
<keyword evidence="1" id="KW-0812">Transmembrane</keyword>
<name>A0AAD7GHT6_MYCRO</name>
<evidence type="ECO:0000256" key="1">
    <source>
        <dbReference type="SAM" id="Phobius"/>
    </source>
</evidence>
<evidence type="ECO:0000259" key="2">
    <source>
        <dbReference type="Pfam" id="PF20152"/>
    </source>
</evidence>
<comment type="caution">
    <text evidence="3">The sequence shown here is derived from an EMBL/GenBank/DDBJ whole genome shotgun (WGS) entry which is preliminary data.</text>
</comment>